<dbReference type="Proteomes" id="UP000307440">
    <property type="component" value="Unassembled WGS sequence"/>
</dbReference>
<protein>
    <recommendedName>
        <fullName evidence="3">DDE-1 domain-containing protein</fullName>
    </recommendedName>
</protein>
<feature type="non-terminal residue" evidence="1">
    <location>
        <position position="1"/>
    </location>
</feature>
<evidence type="ECO:0008006" key="3">
    <source>
        <dbReference type="Google" id="ProtNLM"/>
    </source>
</evidence>
<proteinExistence type="predicted"/>
<dbReference type="EMBL" id="ML210486">
    <property type="protein sequence ID" value="TFK17603.1"/>
    <property type="molecule type" value="Genomic_DNA"/>
</dbReference>
<dbReference type="OrthoDB" id="2917041at2759"/>
<dbReference type="AlphaFoldDB" id="A0A5C3KD92"/>
<evidence type="ECO:0000313" key="2">
    <source>
        <dbReference type="Proteomes" id="UP000307440"/>
    </source>
</evidence>
<evidence type="ECO:0000313" key="1">
    <source>
        <dbReference type="EMBL" id="TFK17603.1"/>
    </source>
</evidence>
<name>A0A5C3KD92_COPMA</name>
<sequence>GFPLSYQHLKLVIDKILRARLGNEFSDKSVGPQYAERFVQRHSDQLKAVWSTPLEMKRAQASNKNTKNAFYNLLNAALNNHDIKPHNIYGFNKVGCQPYGSERECVIGPQGPGLQYQQHTGSRENITVIVAICADGRALPPAMIFKGKGYQIKWKQENPANAL</sequence>
<organism evidence="1 2">
    <name type="scientific">Coprinopsis marcescibilis</name>
    <name type="common">Agaric fungus</name>
    <name type="synonym">Psathyrella marcescibilis</name>
    <dbReference type="NCBI Taxonomy" id="230819"/>
    <lineage>
        <taxon>Eukaryota</taxon>
        <taxon>Fungi</taxon>
        <taxon>Dikarya</taxon>
        <taxon>Basidiomycota</taxon>
        <taxon>Agaricomycotina</taxon>
        <taxon>Agaricomycetes</taxon>
        <taxon>Agaricomycetidae</taxon>
        <taxon>Agaricales</taxon>
        <taxon>Agaricineae</taxon>
        <taxon>Psathyrellaceae</taxon>
        <taxon>Coprinopsis</taxon>
    </lineage>
</organism>
<accession>A0A5C3KD92</accession>
<dbReference type="STRING" id="230819.A0A5C3KD92"/>
<keyword evidence="2" id="KW-1185">Reference proteome</keyword>
<gene>
    <name evidence="1" type="ORF">FA15DRAFT_604764</name>
</gene>
<reference evidence="1 2" key="1">
    <citation type="journal article" date="2019" name="Nat. Ecol. Evol.">
        <title>Megaphylogeny resolves global patterns of mushroom evolution.</title>
        <authorList>
            <person name="Varga T."/>
            <person name="Krizsan K."/>
            <person name="Foldi C."/>
            <person name="Dima B."/>
            <person name="Sanchez-Garcia M."/>
            <person name="Sanchez-Ramirez S."/>
            <person name="Szollosi G.J."/>
            <person name="Szarkandi J.G."/>
            <person name="Papp V."/>
            <person name="Albert L."/>
            <person name="Andreopoulos W."/>
            <person name="Angelini C."/>
            <person name="Antonin V."/>
            <person name="Barry K.W."/>
            <person name="Bougher N.L."/>
            <person name="Buchanan P."/>
            <person name="Buyck B."/>
            <person name="Bense V."/>
            <person name="Catcheside P."/>
            <person name="Chovatia M."/>
            <person name="Cooper J."/>
            <person name="Damon W."/>
            <person name="Desjardin D."/>
            <person name="Finy P."/>
            <person name="Geml J."/>
            <person name="Haridas S."/>
            <person name="Hughes K."/>
            <person name="Justo A."/>
            <person name="Karasinski D."/>
            <person name="Kautmanova I."/>
            <person name="Kiss B."/>
            <person name="Kocsube S."/>
            <person name="Kotiranta H."/>
            <person name="LaButti K.M."/>
            <person name="Lechner B.E."/>
            <person name="Liimatainen K."/>
            <person name="Lipzen A."/>
            <person name="Lukacs Z."/>
            <person name="Mihaltcheva S."/>
            <person name="Morgado L.N."/>
            <person name="Niskanen T."/>
            <person name="Noordeloos M.E."/>
            <person name="Ohm R.A."/>
            <person name="Ortiz-Santana B."/>
            <person name="Ovrebo C."/>
            <person name="Racz N."/>
            <person name="Riley R."/>
            <person name="Savchenko A."/>
            <person name="Shiryaev A."/>
            <person name="Soop K."/>
            <person name="Spirin V."/>
            <person name="Szebenyi C."/>
            <person name="Tomsovsky M."/>
            <person name="Tulloss R.E."/>
            <person name="Uehling J."/>
            <person name="Grigoriev I.V."/>
            <person name="Vagvolgyi C."/>
            <person name="Papp T."/>
            <person name="Martin F.M."/>
            <person name="Miettinen O."/>
            <person name="Hibbett D.S."/>
            <person name="Nagy L.G."/>
        </authorList>
    </citation>
    <scope>NUCLEOTIDE SEQUENCE [LARGE SCALE GENOMIC DNA]</scope>
    <source>
        <strain evidence="1 2">CBS 121175</strain>
    </source>
</reference>